<sequence length="83" mass="9444">MVFSYVLGGATFGFLGRMYAMGIMQRPFFESVGGYLAYMSIGAAGGYWYKGFKQDQRTIAERRYETLLAYRAEREAQLAAEQQ</sequence>
<evidence type="ECO:0000256" key="1">
    <source>
        <dbReference type="SAM" id="Phobius"/>
    </source>
</evidence>
<protein>
    <submittedName>
        <fullName evidence="2">Uncharacterized protein</fullName>
    </submittedName>
</protein>
<proteinExistence type="predicted"/>
<keyword evidence="1" id="KW-0812">Transmembrane</keyword>
<reference evidence="2" key="1">
    <citation type="submission" date="2022-07" db="EMBL/GenBank/DDBJ databases">
        <title>Phylogenomic reconstructions and comparative analyses of Kickxellomycotina fungi.</title>
        <authorList>
            <person name="Reynolds N.K."/>
            <person name="Stajich J.E."/>
            <person name="Barry K."/>
            <person name="Grigoriev I.V."/>
            <person name="Crous P."/>
            <person name="Smith M.E."/>
        </authorList>
    </citation>
    <scope>NUCLEOTIDE SEQUENCE</scope>
    <source>
        <strain evidence="2">RSA 1196</strain>
    </source>
</reference>
<dbReference type="AlphaFoldDB" id="A0A9W8AZ42"/>
<gene>
    <name evidence="2" type="ORF">IWQ62_001131</name>
</gene>
<organism evidence="2 3">
    <name type="scientific">Dispira parvispora</name>
    <dbReference type="NCBI Taxonomy" id="1520584"/>
    <lineage>
        <taxon>Eukaryota</taxon>
        <taxon>Fungi</taxon>
        <taxon>Fungi incertae sedis</taxon>
        <taxon>Zoopagomycota</taxon>
        <taxon>Kickxellomycotina</taxon>
        <taxon>Dimargaritomycetes</taxon>
        <taxon>Dimargaritales</taxon>
        <taxon>Dimargaritaceae</taxon>
        <taxon>Dispira</taxon>
    </lineage>
</organism>
<accession>A0A9W8AZ42</accession>
<evidence type="ECO:0000313" key="2">
    <source>
        <dbReference type="EMBL" id="KAJ1968620.1"/>
    </source>
</evidence>
<dbReference type="EMBL" id="JANBPY010000156">
    <property type="protein sequence ID" value="KAJ1968620.1"/>
    <property type="molecule type" value="Genomic_DNA"/>
</dbReference>
<name>A0A9W8AZ42_9FUNG</name>
<dbReference type="OrthoDB" id="5553242at2759"/>
<dbReference type="Proteomes" id="UP001150925">
    <property type="component" value="Unassembled WGS sequence"/>
</dbReference>
<comment type="caution">
    <text evidence="2">The sequence shown here is derived from an EMBL/GenBank/DDBJ whole genome shotgun (WGS) entry which is preliminary data.</text>
</comment>
<keyword evidence="1" id="KW-0472">Membrane</keyword>
<keyword evidence="3" id="KW-1185">Reference proteome</keyword>
<keyword evidence="1" id="KW-1133">Transmembrane helix</keyword>
<evidence type="ECO:0000313" key="3">
    <source>
        <dbReference type="Proteomes" id="UP001150925"/>
    </source>
</evidence>
<feature type="transmembrane region" description="Helical" evidence="1">
    <location>
        <begin position="28"/>
        <end position="49"/>
    </location>
</feature>
<dbReference type="PANTHER" id="PTHR39218:SF1">
    <property type="entry name" value="OXIDOREDUCTASE 14 KDA SUBUNIT, PUTATIVE (AFU_ORTHOLOGUE AFUA_1G12110)-RELATED"/>
    <property type="match status" value="1"/>
</dbReference>
<dbReference type="PANTHER" id="PTHR39218">
    <property type="entry name" value="OXIDOREDUCTASE 14 KDA SUBUNIT, PUTATIVE (AFU_ORTHOLOGUE AFUA_1G12110)-RELATED"/>
    <property type="match status" value="1"/>
</dbReference>